<dbReference type="KEGG" id="smaa:IT774_00285"/>
<reference evidence="10 11" key="1">
    <citation type="submission" date="2020-11" db="EMBL/GenBank/DDBJ databases">
        <title>Complete genome sequence for Salinimonas sp. strain G2-b.</title>
        <authorList>
            <person name="Park S.-J."/>
        </authorList>
    </citation>
    <scope>NUCLEOTIDE SEQUENCE [LARGE SCALE GENOMIC DNA]</scope>
    <source>
        <strain evidence="10 11">G2-b</strain>
    </source>
</reference>
<evidence type="ECO:0000256" key="8">
    <source>
        <dbReference type="SAM" id="MobiDB-lite"/>
    </source>
</evidence>
<dbReference type="Pfam" id="PF05128">
    <property type="entry name" value="DUF697"/>
    <property type="match status" value="1"/>
</dbReference>
<feature type="transmembrane region" description="Helical" evidence="9">
    <location>
        <begin position="77"/>
        <end position="99"/>
    </location>
</feature>
<dbReference type="Proteomes" id="UP000595095">
    <property type="component" value="Chromosome"/>
</dbReference>
<keyword evidence="7 9" id="KW-0472">Membrane</keyword>
<feature type="region of interest" description="Disordered" evidence="8">
    <location>
        <begin position="1"/>
        <end position="30"/>
    </location>
</feature>
<sequence length="296" mass="32709">MSESTPGYRARVQQREISDAPPKQAMPQKVETSDWQAPSSARISLFTTTLLLGILTFVMFSVVQATSYLLAQFDSAPVIAVMLGVLLGLFTVCLTWLCLREWRGFRAVNQHLNEHLNLPALAEKSPQTVQKTLQRHAGTFAKHSFAAHQYRQYVHTCSEDMSAAERVRLYERMVATPVNDKARAVVKSESLTSGSLVFVSPNHLIQTFAIVWISLRTIRRVAQVYGLRPATAGNWKLLTIVAQNLAAQSIFDLTTDEIANQISGSLTARFVENSAEAVAAGALNVRLGKALIRLLN</sequence>
<dbReference type="InterPro" id="IPR006507">
    <property type="entry name" value="UPF0283"/>
</dbReference>
<dbReference type="GO" id="GO:0005886">
    <property type="term" value="C:plasma membrane"/>
    <property type="evidence" value="ECO:0007669"/>
    <property type="project" value="UniProtKB-SubCell"/>
</dbReference>
<keyword evidence="4" id="KW-0997">Cell inner membrane</keyword>
<evidence type="ECO:0000256" key="6">
    <source>
        <dbReference type="ARBA" id="ARBA00022989"/>
    </source>
</evidence>
<evidence type="ECO:0000256" key="4">
    <source>
        <dbReference type="ARBA" id="ARBA00022519"/>
    </source>
</evidence>
<comment type="similarity">
    <text evidence="2">Belongs to the UPF0283 family.</text>
</comment>
<keyword evidence="3" id="KW-1003">Cell membrane</keyword>
<organism evidence="10 11">
    <name type="scientific">Salinimonas marina</name>
    <dbReference type="NCBI Taxonomy" id="2785918"/>
    <lineage>
        <taxon>Bacteria</taxon>
        <taxon>Pseudomonadati</taxon>
        <taxon>Pseudomonadota</taxon>
        <taxon>Gammaproteobacteria</taxon>
        <taxon>Alteromonadales</taxon>
        <taxon>Alteromonadaceae</taxon>
        <taxon>Alteromonas/Salinimonas group</taxon>
        <taxon>Salinimonas</taxon>
    </lineage>
</organism>
<keyword evidence="6 9" id="KW-1133">Transmembrane helix</keyword>
<evidence type="ECO:0000313" key="11">
    <source>
        <dbReference type="Proteomes" id="UP000595095"/>
    </source>
</evidence>
<feature type="transmembrane region" description="Helical" evidence="9">
    <location>
        <begin position="50"/>
        <end position="71"/>
    </location>
</feature>
<evidence type="ECO:0000256" key="2">
    <source>
        <dbReference type="ARBA" id="ARBA00008255"/>
    </source>
</evidence>
<evidence type="ECO:0000256" key="7">
    <source>
        <dbReference type="ARBA" id="ARBA00023136"/>
    </source>
</evidence>
<accession>A0A7S9DXH2</accession>
<dbReference type="InterPro" id="IPR021147">
    <property type="entry name" value="DUF697"/>
</dbReference>
<evidence type="ECO:0000256" key="5">
    <source>
        <dbReference type="ARBA" id="ARBA00022692"/>
    </source>
</evidence>
<keyword evidence="5 9" id="KW-0812">Transmembrane</keyword>
<dbReference type="PANTHER" id="PTHR39342">
    <property type="entry name" value="UPF0283 MEMBRANE PROTEIN YCJF"/>
    <property type="match status" value="1"/>
</dbReference>
<dbReference type="EMBL" id="CP064795">
    <property type="protein sequence ID" value="QPG05769.1"/>
    <property type="molecule type" value="Genomic_DNA"/>
</dbReference>
<dbReference type="AlphaFoldDB" id="A0A7S9DXH2"/>
<evidence type="ECO:0000256" key="3">
    <source>
        <dbReference type="ARBA" id="ARBA00022475"/>
    </source>
</evidence>
<keyword evidence="11" id="KW-1185">Reference proteome</keyword>
<evidence type="ECO:0000313" key="10">
    <source>
        <dbReference type="EMBL" id="QPG05769.1"/>
    </source>
</evidence>
<gene>
    <name evidence="10" type="ORF">IT774_00285</name>
</gene>
<dbReference type="RefSeq" id="WP_195810852.1">
    <property type="nucleotide sequence ID" value="NZ_CP064795.1"/>
</dbReference>
<proteinExistence type="inferred from homology"/>
<comment type="subcellular location">
    <subcellularLocation>
        <location evidence="1">Cell inner membrane</location>
        <topology evidence="1">Multi-pass membrane protein</topology>
    </subcellularLocation>
</comment>
<evidence type="ECO:0000256" key="1">
    <source>
        <dbReference type="ARBA" id="ARBA00004429"/>
    </source>
</evidence>
<name>A0A7S9DXH2_9ALTE</name>
<dbReference type="PANTHER" id="PTHR39342:SF1">
    <property type="entry name" value="UPF0283 MEMBRANE PROTEIN YCJF"/>
    <property type="match status" value="1"/>
</dbReference>
<evidence type="ECO:0000256" key="9">
    <source>
        <dbReference type="SAM" id="Phobius"/>
    </source>
</evidence>
<protein>
    <submittedName>
        <fullName evidence="10">DUF697 domain-containing protein</fullName>
    </submittedName>
</protein>